<dbReference type="RefSeq" id="WP_227118682.1">
    <property type="nucleotide sequence ID" value="NZ_LT598928.1"/>
</dbReference>
<feature type="domain" description="Methyltransferase type 11" evidence="1">
    <location>
        <begin position="34"/>
        <end position="124"/>
    </location>
</feature>
<evidence type="ECO:0000313" key="2">
    <source>
        <dbReference type="EMBL" id="SBW04031.1"/>
    </source>
</evidence>
<dbReference type="InterPro" id="IPR029063">
    <property type="entry name" value="SAM-dependent_MTases_sf"/>
</dbReference>
<dbReference type="Pfam" id="PF08241">
    <property type="entry name" value="Methyltransf_11"/>
    <property type="match status" value="1"/>
</dbReference>
<proteinExistence type="predicted"/>
<dbReference type="GO" id="GO:0008757">
    <property type="term" value="F:S-adenosylmethionine-dependent methyltransferase activity"/>
    <property type="evidence" value="ECO:0007669"/>
    <property type="project" value="InterPro"/>
</dbReference>
<keyword evidence="2" id="KW-0489">Methyltransferase</keyword>
<keyword evidence="2" id="KW-0808">Transferase</keyword>
<name>A0A212JX57_9BACT</name>
<dbReference type="Gene3D" id="3.40.50.150">
    <property type="entry name" value="Vaccinia Virus protein VP39"/>
    <property type="match status" value="1"/>
</dbReference>
<reference evidence="2" key="1">
    <citation type="submission" date="2016-04" db="EMBL/GenBank/DDBJ databases">
        <authorList>
            <person name="Evans L.H."/>
            <person name="Alamgir A."/>
            <person name="Owens N."/>
            <person name="Weber N.D."/>
            <person name="Virtaneva K."/>
            <person name="Barbian K."/>
            <person name="Babar A."/>
            <person name="Rosenke K."/>
        </authorList>
    </citation>
    <scope>NUCLEOTIDE SEQUENCE</scope>
    <source>
        <strain evidence="2">92-2</strain>
    </source>
</reference>
<gene>
    <name evidence="2" type="ORF">KM92DES2_11871</name>
</gene>
<evidence type="ECO:0000259" key="1">
    <source>
        <dbReference type="Pfam" id="PF08241"/>
    </source>
</evidence>
<dbReference type="SUPFAM" id="SSF53335">
    <property type="entry name" value="S-adenosyl-L-methionine-dependent methyltransferases"/>
    <property type="match status" value="1"/>
</dbReference>
<dbReference type="PANTHER" id="PTHR43861:SF1">
    <property type="entry name" value="TRANS-ACONITATE 2-METHYLTRANSFERASE"/>
    <property type="match status" value="1"/>
</dbReference>
<dbReference type="AlphaFoldDB" id="A0A212JX57"/>
<dbReference type="PANTHER" id="PTHR43861">
    <property type="entry name" value="TRANS-ACONITATE 2-METHYLTRANSFERASE-RELATED"/>
    <property type="match status" value="1"/>
</dbReference>
<sequence>MDWDAHLYDQSHDFVAAYGENLLGLLPDGLGFVVDVGCGTGALTEALTARAARVVGIDASPDMIVQARMRLPRVEFLVMDACDMPWNGCVDALFSNAALHWIEDQERLTSVMARALRPGGLLVCEFGAQGNIGRIRAAFGAAFQAVLAGEGIGPAHLNSERFYFPSAQEYAALLSRHGFSVRLAEEYDRPTPLKGGEESLARWMAQFFAQDLDCVAPEAQEKVFAAVADALRASMWNNGGWIADYRRLRVVAVKH</sequence>
<dbReference type="EMBL" id="FLUP01000001">
    <property type="protein sequence ID" value="SBW04031.1"/>
    <property type="molecule type" value="Genomic_DNA"/>
</dbReference>
<dbReference type="GO" id="GO:0032259">
    <property type="term" value="P:methylation"/>
    <property type="evidence" value="ECO:0007669"/>
    <property type="project" value="UniProtKB-KW"/>
</dbReference>
<protein>
    <submittedName>
        <fullName evidence="2">Methyltransferase type 11</fullName>
    </submittedName>
</protein>
<accession>A0A212JX57</accession>
<dbReference type="InterPro" id="IPR013216">
    <property type="entry name" value="Methyltransf_11"/>
</dbReference>
<organism evidence="2">
    <name type="scientific">uncultured Desulfovibrio sp</name>
    <dbReference type="NCBI Taxonomy" id="167968"/>
    <lineage>
        <taxon>Bacteria</taxon>
        <taxon>Pseudomonadati</taxon>
        <taxon>Thermodesulfobacteriota</taxon>
        <taxon>Desulfovibrionia</taxon>
        <taxon>Desulfovibrionales</taxon>
        <taxon>Desulfovibrionaceae</taxon>
        <taxon>Desulfovibrio</taxon>
        <taxon>environmental samples</taxon>
    </lineage>
</organism>
<dbReference type="CDD" id="cd02440">
    <property type="entry name" value="AdoMet_MTases"/>
    <property type="match status" value="1"/>
</dbReference>